<dbReference type="OrthoDB" id="428480at2759"/>
<keyword evidence="4 7" id="KW-0378">Hydrolase</keyword>
<dbReference type="CDD" id="cd06562">
    <property type="entry name" value="GH20_HexA_HexB-like"/>
    <property type="match status" value="1"/>
</dbReference>
<evidence type="ECO:0000256" key="4">
    <source>
        <dbReference type="ARBA" id="ARBA00022801"/>
    </source>
</evidence>
<dbReference type="Gene3D" id="3.30.379.10">
    <property type="entry name" value="Chitobiase/beta-hexosaminidase domain 2-like"/>
    <property type="match status" value="1"/>
</dbReference>
<evidence type="ECO:0000313" key="13">
    <source>
        <dbReference type="Proteomes" id="UP001150266"/>
    </source>
</evidence>
<feature type="active site" description="Proton donor" evidence="8">
    <location>
        <position position="336"/>
    </location>
</feature>
<evidence type="ECO:0000256" key="3">
    <source>
        <dbReference type="ARBA" id="ARBA00022729"/>
    </source>
</evidence>
<evidence type="ECO:0000259" key="10">
    <source>
        <dbReference type="Pfam" id="PF00728"/>
    </source>
</evidence>
<dbReference type="PANTHER" id="PTHR22600">
    <property type="entry name" value="BETA-HEXOSAMINIDASE"/>
    <property type="match status" value="1"/>
</dbReference>
<dbReference type="GO" id="GO:0005975">
    <property type="term" value="P:carbohydrate metabolic process"/>
    <property type="evidence" value="ECO:0007669"/>
    <property type="project" value="InterPro"/>
</dbReference>
<dbReference type="InterPro" id="IPR015883">
    <property type="entry name" value="Glyco_hydro_20_cat"/>
</dbReference>
<feature type="signal peptide" evidence="9">
    <location>
        <begin position="1"/>
        <end position="18"/>
    </location>
</feature>
<dbReference type="GO" id="GO:0016020">
    <property type="term" value="C:membrane"/>
    <property type="evidence" value="ECO:0007669"/>
    <property type="project" value="TreeGrafter"/>
</dbReference>
<dbReference type="EC" id="3.2.1.52" evidence="7"/>
<evidence type="ECO:0000256" key="2">
    <source>
        <dbReference type="ARBA" id="ARBA00006285"/>
    </source>
</evidence>
<comment type="caution">
    <text evidence="12">The sequence shown here is derived from an EMBL/GenBank/DDBJ whole genome shotgun (WGS) entry which is preliminary data.</text>
</comment>
<evidence type="ECO:0000256" key="5">
    <source>
        <dbReference type="ARBA" id="ARBA00023180"/>
    </source>
</evidence>
<dbReference type="SUPFAM" id="SSF51445">
    <property type="entry name" value="(Trans)glycosidases"/>
    <property type="match status" value="1"/>
</dbReference>
<evidence type="ECO:0000256" key="6">
    <source>
        <dbReference type="ARBA" id="ARBA00023295"/>
    </source>
</evidence>
<feature type="chain" id="PRO_5040871989" description="Beta-hexosaminidase" evidence="9">
    <location>
        <begin position="19"/>
        <end position="554"/>
    </location>
</feature>
<dbReference type="FunFam" id="3.20.20.80:FF:000063">
    <property type="entry name" value="Beta-hexosaminidase"/>
    <property type="match status" value="1"/>
</dbReference>
<comment type="similarity">
    <text evidence="2 7">Belongs to the glycosyl hydrolase 20 family.</text>
</comment>
<evidence type="ECO:0000256" key="8">
    <source>
        <dbReference type="PIRSR" id="PIRSR001093-1"/>
    </source>
</evidence>
<dbReference type="Pfam" id="PF14845">
    <property type="entry name" value="Glycohydro_20b2"/>
    <property type="match status" value="1"/>
</dbReference>
<keyword evidence="5" id="KW-0325">Glycoprotein</keyword>
<dbReference type="InterPro" id="IPR017853">
    <property type="entry name" value="GH"/>
</dbReference>
<keyword evidence="6 7" id="KW-0326">Glycosidase</keyword>
<evidence type="ECO:0000256" key="1">
    <source>
        <dbReference type="ARBA" id="ARBA00001231"/>
    </source>
</evidence>
<dbReference type="InterPro" id="IPR029018">
    <property type="entry name" value="Hex-like_dom2"/>
</dbReference>
<comment type="catalytic activity">
    <reaction evidence="1 7">
        <text>Hydrolysis of terminal non-reducing N-acetyl-D-hexosamine residues in N-acetyl-beta-D-hexosaminides.</text>
        <dbReference type="EC" id="3.2.1.52"/>
    </reaction>
</comment>
<dbReference type="AlphaFoldDB" id="A0A9W9DRX5"/>
<dbReference type="PRINTS" id="PR00738">
    <property type="entry name" value="GLHYDRLASE20"/>
</dbReference>
<dbReference type="PIRSF" id="PIRSF001093">
    <property type="entry name" value="B-hxosamndse_ab_euk"/>
    <property type="match status" value="1"/>
</dbReference>
<keyword evidence="13" id="KW-1185">Reference proteome</keyword>
<dbReference type="PANTHER" id="PTHR22600:SF26">
    <property type="entry name" value="BETA-N-ACETYLHEXOSAMINIDASE"/>
    <property type="match status" value="1"/>
</dbReference>
<organism evidence="12 13">
    <name type="scientific">Lentinula aciculospora</name>
    <dbReference type="NCBI Taxonomy" id="153920"/>
    <lineage>
        <taxon>Eukaryota</taxon>
        <taxon>Fungi</taxon>
        <taxon>Dikarya</taxon>
        <taxon>Basidiomycota</taxon>
        <taxon>Agaricomycotina</taxon>
        <taxon>Agaricomycetes</taxon>
        <taxon>Agaricomycetidae</taxon>
        <taxon>Agaricales</taxon>
        <taxon>Marasmiineae</taxon>
        <taxon>Omphalotaceae</taxon>
        <taxon>Lentinula</taxon>
    </lineage>
</organism>
<accession>A0A9W9DRX5</accession>
<dbReference type="InterPro" id="IPR025705">
    <property type="entry name" value="Beta_hexosaminidase_sua/sub"/>
</dbReference>
<evidence type="ECO:0000259" key="11">
    <source>
        <dbReference type="Pfam" id="PF14845"/>
    </source>
</evidence>
<dbReference type="GO" id="GO:0004563">
    <property type="term" value="F:beta-N-acetylhexosaminidase activity"/>
    <property type="evidence" value="ECO:0007669"/>
    <property type="project" value="UniProtKB-EC"/>
</dbReference>
<evidence type="ECO:0000256" key="9">
    <source>
        <dbReference type="SAM" id="SignalP"/>
    </source>
</evidence>
<dbReference type="GO" id="GO:0030203">
    <property type="term" value="P:glycosaminoglycan metabolic process"/>
    <property type="evidence" value="ECO:0007669"/>
    <property type="project" value="TreeGrafter"/>
</dbReference>
<name>A0A9W9DRX5_9AGAR</name>
<sequence>MARRCFLVVAAVVSAVSALWPLPTDLSTGSTALTLASDFDIDVSAISNPPQDLLDAISRTKGYLQTDQLEALVVGRGASYTESLQNASSLSSLVLSFDSGFSGEPTSIAEEAVDDIDSRVEGYNLIVPKDGSSASIKANSTLGLFRGLSTFSQLWYDLNNTTYTVEAPITITDSPVYPYRGFMLDTARNYFPVSDILRTLDAMSWVKMTTFHWHMVDSQSFPLEVPEFPELSANGAYGPSLVYSTDDVQNIISYAAARGIDVLPEIDTPGHTAIIAEAYPEHVACPGATPWATYANEPPAGQLRLANANTTNFTASLVSSVSSRFPGRYFSTGGDELNTECYAIDGSTQADLNATGKTLEQALDTFTQAVHSVLEDSGKTPVVWEEMVLNFNLTLSNNTIVMVWISSADAAAVADKGFRLVQAPSDYFYLDCGAGGWVGASPAGNSWCDPFKTWQYAYSFDPVANMTETQAKLVIGGEHLLWTEQSHASNLDSIVWPRAAASAEVFWSGPGGNTSEALPRLHDIAFRMTQRGVGAIALQPLWCALRPGVCDVTA</sequence>
<keyword evidence="3 9" id="KW-0732">Signal</keyword>
<dbReference type="Gene3D" id="3.20.20.80">
    <property type="entry name" value="Glycosidases"/>
    <property type="match status" value="1"/>
</dbReference>
<dbReference type="SUPFAM" id="SSF55545">
    <property type="entry name" value="beta-N-acetylhexosaminidase-like domain"/>
    <property type="match status" value="1"/>
</dbReference>
<feature type="domain" description="Glycoside hydrolase family 20 catalytic" evidence="10">
    <location>
        <begin position="177"/>
        <end position="509"/>
    </location>
</feature>
<evidence type="ECO:0000313" key="12">
    <source>
        <dbReference type="EMBL" id="KAJ4482501.1"/>
    </source>
</evidence>
<dbReference type="InterPro" id="IPR029019">
    <property type="entry name" value="HEX_eukaryotic_N"/>
</dbReference>
<dbReference type="Proteomes" id="UP001150266">
    <property type="component" value="Unassembled WGS sequence"/>
</dbReference>
<gene>
    <name evidence="12" type="ORF">J3R30DRAFT_3460094</name>
</gene>
<dbReference type="EMBL" id="JAOTPV010000005">
    <property type="protein sequence ID" value="KAJ4482501.1"/>
    <property type="molecule type" value="Genomic_DNA"/>
</dbReference>
<reference evidence="12" key="1">
    <citation type="submission" date="2022-08" db="EMBL/GenBank/DDBJ databases">
        <title>A Global Phylogenomic Analysis of the Shiitake Genus Lentinula.</title>
        <authorList>
            <consortium name="DOE Joint Genome Institute"/>
            <person name="Sierra-Patev S."/>
            <person name="Min B."/>
            <person name="Naranjo-Ortiz M."/>
            <person name="Looney B."/>
            <person name="Konkel Z."/>
            <person name="Slot J.C."/>
            <person name="Sakamoto Y."/>
            <person name="Steenwyk J.L."/>
            <person name="Rokas A."/>
            <person name="Carro J."/>
            <person name="Camarero S."/>
            <person name="Ferreira P."/>
            <person name="Molpeceres G."/>
            <person name="Ruiz-Duenas F.J."/>
            <person name="Serrano A."/>
            <person name="Henrissat B."/>
            <person name="Drula E."/>
            <person name="Hughes K.W."/>
            <person name="Mata J.L."/>
            <person name="Ishikawa N.K."/>
            <person name="Vargas-Isla R."/>
            <person name="Ushijima S."/>
            <person name="Smith C.A."/>
            <person name="Ahrendt S."/>
            <person name="Andreopoulos W."/>
            <person name="He G."/>
            <person name="Labutti K."/>
            <person name="Lipzen A."/>
            <person name="Ng V."/>
            <person name="Riley R."/>
            <person name="Sandor L."/>
            <person name="Barry K."/>
            <person name="Martinez A.T."/>
            <person name="Xiao Y."/>
            <person name="Gibbons J.G."/>
            <person name="Terashima K."/>
            <person name="Grigoriev I.V."/>
            <person name="Hibbett D.S."/>
        </authorList>
    </citation>
    <scope>NUCLEOTIDE SEQUENCE</scope>
    <source>
        <strain evidence="12">JLM2183</strain>
    </source>
</reference>
<protein>
    <recommendedName>
        <fullName evidence="7">Beta-hexosaminidase</fullName>
        <ecNumber evidence="7">3.2.1.52</ecNumber>
    </recommendedName>
</protein>
<evidence type="ECO:0000256" key="7">
    <source>
        <dbReference type="PIRNR" id="PIRNR001093"/>
    </source>
</evidence>
<feature type="domain" description="Beta-hexosaminidase eukaryotic type N-terminal" evidence="11">
    <location>
        <begin position="19"/>
        <end position="154"/>
    </location>
</feature>
<proteinExistence type="inferred from homology"/>
<dbReference type="Pfam" id="PF00728">
    <property type="entry name" value="Glyco_hydro_20"/>
    <property type="match status" value="1"/>
</dbReference>